<name>A0A1H0S950_HALAD</name>
<dbReference type="EMBL" id="FNIZ01000017">
    <property type="protein sequence ID" value="SDP38280.1"/>
    <property type="molecule type" value="Genomic_DNA"/>
</dbReference>
<evidence type="ECO:0000313" key="2">
    <source>
        <dbReference type="Proteomes" id="UP000198860"/>
    </source>
</evidence>
<organism evidence="1 2">
    <name type="scientific">Halobacillus aidingensis</name>
    <dbReference type="NCBI Taxonomy" id="240303"/>
    <lineage>
        <taxon>Bacteria</taxon>
        <taxon>Bacillati</taxon>
        <taxon>Bacillota</taxon>
        <taxon>Bacilli</taxon>
        <taxon>Bacillales</taxon>
        <taxon>Bacillaceae</taxon>
        <taxon>Halobacillus</taxon>
    </lineage>
</organism>
<evidence type="ECO:0000313" key="1">
    <source>
        <dbReference type="EMBL" id="SDP38280.1"/>
    </source>
</evidence>
<protein>
    <submittedName>
        <fullName evidence="1">Uncharacterized protein</fullName>
    </submittedName>
</protein>
<proteinExistence type="predicted"/>
<accession>A0A1H0S950</accession>
<dbReference type="InterPro" id="IPR013324">
    <property type="entry name" value="RNA_pol_sigma_r3/r4-like"/>
</dbReference>
<keyword evidence="2" id="KW-1185">Reference proteome</keyword>
<gene>
    <name evidence="1" type="ORF">SAMN05421677_11773</name>
</gene>
<dbReference type="RefSeq" id="WP_089653890.1">
    <property type="nucleotide sequence ID" value="NZ_FNIZ01000017.1"/>
</dbReference>
<dbReference type="AlphaFoldDB" id="A0A1H0S950"/>
<dbReference type="Proteomes" id="UP000198860">
    <property type="component" value="Unassembled WGS sequence"/>
</dbReference>
<dbReference type="STRING" id="240303.SAMN05421677_11773"/>
<reference evidence="2" key="1">
    <citation type="submission" date="2016-10" db="EMBL/GenBank/DDBJ databases">
        <authorList>
            <person name="Varghese N."/>
            <person name="Submissions S."/>
        </authorList>
    </citation>
    <scope>NUCLEOTIDE SEQUENCE [LARGE SCALE GENOMIC DNA]</scope>
    <source>
        <strain evidence="2">CGMCC 1.3703</strain>
    </source>
</reference>
<sequence>MSRGLLFDNLKEKHRLGESLPLFRELSREQREEIYNTQNIDEIAEVFNQNVKRVKDVWREGMKANITLESKKNLVNGIVNQAWMLLYIPDDYKEYYGWQPSEEDLRKVFDDTKK</sequence>
<dbReference type="SUPFAM" id="SSF88659">
    <property type="entry name" value="Sigma3 and sigma4 domains of RNA polymerase sigma factors"/>
    <property type="match status" value="1"/>
</dbReference>